<dbReference type="HOGENOM" id="CLU_1330926_0_0_4"/>
<evidence type="ECO:0000313" key="1">
    <source>
        <dbReference type="EMBL" id="ABM38622.1"/>
    </source>
</evidence>
<dbReference type="STRING" id="365044.Pnap_3325"/>
<dbReference type="EMBL" id="CP000529">
    <property type="protein sequence ID" value="ABM38622.1"/>
    <property type="molecule type" value="Genomic_DNA"/>
</dbReference>
<keyword evidence="2" id="KW-1185">Reference proteome</keyword>
<protein>
    <submittedName>
        <fullName evidence="1">Uncharacterized protein</fullName>
    </submittedName>
</protein>
<accession>A1VSJ4</accession>
<dbReference type="RefSeq" id="WP_011802693.1">
    <property type="nucleotide sequence ID" value="NC_008781.1"/>
</dbReference>
<evidence type="ECO:0000313" key="2">
    <source>
        <dbReference type="Proteomes" id="UP000000644"/>
    </source>
</evidence>
<dbReference type="AlphaFoldDB" id="A1VSJ4"/>
<proteinExistence type="predicted"/>
<name>A1VSJ4_POLNA</name>
<gene>
    <name evidence="1" type="ordered locus">Pnap_3325</name>
</gene>
<organism evidence="1 2">
    <name type="scientific">Polaromonas naphthalenivorans (strain CJ2)</name>
    <dbReference type="NCBI Taxonomy" id="365044"/>
    <lineage>
        <taxon>Bacteria</taxon>
        <taxon>Pseudomonadati</taxon>
        <taxon>Pseudomonadota</taxon>
        <taxon>Betaproteobacteria</taxon>
        <taxon>Burkholderiales</taxon>
        <taxon>Comamonadaceae</taxon>
        <taxon>Polaromonas</taxon>
    </lineage>
</organism>
<dbReference type="Proteomes" id="UP000000644">
    <property type="component" value="Chromosome"/>
</dbReference>
<reference evidence="2" key="1">
    <citation type="journal article" date="2009" name="Environ. Microbiol.">
        <title>The genome of Polaromonas naphthalenivorans strain CJ2, isolated from coal tar-contaminated sediment, reveals physiological and metabolic versatility and evolution through extensive horizontal gene transfer.</title>
        <authorList>
            <person name="Yagi J.M."/>
            <person name="Sims D."/>
            <person name="Brettin T."/>
            <person name="Bruce D."/>
            <person name="Madsen E.L."/>
        </authorList>
    </citation>
    <scope>NUCLEOTIDE SEQUENCE [LARGE SCALE GENOMIC DNA]</scope>
    <source>
        <strain evidence="2">CJ2</strain>
    </source>
</reference>
<sequence>MANSSRAAAPRSAVAGSAAFPTQSAHRALMSLSDVRDAIENANNSLIALCELLDAANGARLSADHLHVLLAPVQQQLGRAFDDLNDMHLVEPTTDTLPVLDTAEPAPVQAVRPLASGEVLLRAPGKVTGRFFTINGDEALVMSDDNDFEIRLYRDYSNKNKRQKWNPAWWFSFESRQDMQGRNWSGNSSTYITDDFGNLVEIGGAA</sequence>
<dbReference type="KEGG" id="pna:Pnap_3325"/>